<dbReference type="RefSeq" id="WP_009601763.1">
    <property type="nucleotide sequence ID" value="NZ_AEIU01000075.1"/>
</dbReference>
<dbReference type="PANTHER" id="PTHR39342">
    <property type="entry name" value="UPF0283 MEMBRANE PROTEIN YCJF"/>
    <property type="match status" value="1"/>
</dbReference>
<feature type="transmembrane region" description="Helical" evidence="8">
    <location>
        <begin position="71"/>
        <end position="88"/>
    </location>
</feature>
<dbReference type="GO" id="GO:0005886">
    <property type="term" value="C:plasma membrane"/>
    <property type="evidence" value="ECO:0007669"/>
    <property type="project" value="UniProtKB-SubCell"/>
</dbReference>
<sequence length="347" mass="38668">MKQPNKAFIKPNKIFDQQLEKEGQTTILEKAKSYQDEDDFTVNAVPEDNTTSGKIETELFRTVQPKASKKLFPFAISLFVGLVIWQAIDSIWSSFQASDMLTLSWSMFVMFLSFIGLSAVGREWLKLRKLRQHMSIQEQGVQISSSDSIGSGKKFCQKLASQASIDVNSASYQRWLQALTHSHNDREILELYDTMVVSEQDKIAVRTVSKFSTESAALIAISPLAIADMFLVAWRSIKMLDNLADIYGVELGYWSRIKLFKAVLFNMAMAGVSDLAVDASIDLLSMDLAGKVSARAAQGFGVGILTARLGIRAMDLLRPLKWQDGHEVKLSSIRKVIAEKVISLVGK</sequence>
<evidence type="ECO:0000256" key="8">
    <source>
        <dbReference type="SAM" id="Phobius"/>
    </source>
</evidence>
<proteinExistence type="inferred from homology"/>
<keyword evidence="6 8" id="KW-1133">Transmembrane helix</keyword>
<dbReference type="InterPro" id="IPR021147">
    <property type="entry name" value="DUF697"/>
</dbReference>
<organism evidence="9 10">
    <name type="scientific">Vibrio caribbeanicus ATCC BAA-2122</name>
    <dbReference type="NCBI Taxonomy" id="796620"/>
    <lineage>
        <taxon>Bacteria</taxon>
        <taxon>Pseudomonadati</taxon>
        <taxon>Pseudomonadota</taxon>
        <taxon>Gammaproteobacteria</taxon>
        <taxon>Vibrionales</taxon>
        <taxon>Vibrionaceae</taxon>
        <taxon>Vibrio</taxon>
    </lineage>
</organism>
<keyword evidence="5 8" id="KW-0812">Transmembrane</keyword>
<keyword evidence="7 8" id="KW-0472">Membrane</keyword>
<protein>
    <recommendedName>
        <fullName evidence="11">TIGR01620 family protein</fullName>
    </recommendedName>
</protein>
<dbReference type="eggNOG" id="COG3768">
    <property type="taxonomic scope" value="Bacteria"/>
</dbReference>
<name>E3BL32_9VIBR</name>
<dbReference type="AlphaFoldDB" id="E3BL32"/>
<evidence type="ECO:0000313" key="10">
    <source>
        <dbReference type="Proteomes" id="UP000002943"/>
    </source>
</evidence>
<evidence type="ECO:0008006" key="11">
    <source>
        <dbReference type="Google" id="ProtNLM"/>
    </source>
</evidence>
<feature type="transmembrane region" description="Helical" evidence="8">
    <location>
        <begin position="100"/>
        <end position="121"/>
    </location>
</feature>
<evidence type="ECO:0000256" key="7">
    <source>
        <dbReference type="ARBA" id="ARBA00023136"/>
    </source>
</evidence>
<reference evidence="9 10" key="1">
    <citation type="journal article" date="2012" name="Int. J. Syst. Evol. Microbiol.">
        <title>Vibrio caribbeanicus sp. nov., isolated from the marine sponge Scleritoderma cyanea.</title>
        <authorList>
            <person name="Hoffmann M."/>
            <person name="Monday S.R."/>
            <person name="Allard M.W."/>
            <person name="Strain E.A."/>
            <person name="Whittaker P."/>
            <person name="Naum M."/>
            <person name="McCarthy P.J."/>
            <person name="Lopez J.V."/>
            <person name="Fischer M."/>
            <person name="Brown E.W."/>
        </authorList>
    </citation>
    <scope>NUCLEOTIDE SEQUENCE [LARGE SCALE GENOMIC DNA]</scope>
    <source>
        <strain evidence="9 10">ATCC BAA-2122</strain>
    </source>
</reference>
<dbReference type="NCBIfam" id="TIGR01620">
    <property type="entry name" value="hyp_HI0043"/>
    <property type="match status" value="1"/>
</dbReference>
<gene>
    <name evidence="9" type="ORF">VIBC2010_12444</name>
</gene>
<evidence type="ECO:0000256" key="4">
    <source>
        <dbReference type="ARBA" id="ARBA00022519"/>
    </source>
</evidence>
<keyword evidence="4" id="KW-0997">Cell inner membrane</keyword>
<comment type="caution">
    <text evidence="9">The sequence shown here is derived from an EMBL/GenBank/DDBJ whole genome shotgun (WGS) entry which is preliminary data.</text>
</comment>
<evidence type="ECO:0000256" key="3">
    <source>
        <dbReference type="ARBA" id="ARBA00022475"/>
    </source>
</evidence>
<evidence type="ECO:0000256" key="1">
    <source>
        <dbReference type="ARBA" id="ARBA00004429"/>
    </source>
</evidence>
<feature type="transmembrane region" description="Helical" evidence="8">
    <location>
        <begin position="216"/>
        <end position="237"/>
    </location>
</feature>
<evidence type="ECO:0000256" key="2">
    <source>
        <dbReference type="ARBA" id="ARBA00008255"/>
    </source>
</evidence>
<evidence type="ECO:0000256" key="6">
    <source>
        <dbReference type="ARBA" id="ARBA00022989"/>
    </source>
</evidence>
<keyword evidence="3" id="KW-1003">Cell membrane</keyword>
<dbReference type="InterPro" id="IPR006507">
    <property type="entry name" value="UPF0283"/>
</dbReference>
<evidence type="ECO:0000256" key="5">
    <source>
        <dbReference type="ARBA" id="ARBA00022692"/>
    </source>
</evidence>
<dbReference type="OrthoDB" id="958025at2"/>
<comment type="similarity">
    <text evidence="2">Belongs to the UPF0283 family.</text>
</comment>
<dbReference type="STRING" id="796620.VIBC2010_12444"/>
<dbReference type="Proteomes" id="UP000002943">
    <property type="component" value="Unassembled WGS sequence"/>
</dbReference>
<dbReference type="PANTHER" id="PTHR39342:SF1">
    <property type="entry name" value="UPF0283 MEMBRANE PROTEIN YCJF"/>
    <property type="match status" value="1"/>
</dbReference>
<keyword evidence="10" id="KW-1185">Reference proteome</keyword>
<comment type="subcellular location">
    <subcellularLocation>
        <location evidence="1">Cell inner membrane</location>
        <topology evidence="1">Multi-pass membrane protein</topology>
    </subcellularLocation>
</comment>
<dbReference type="Pfam" id="PF05128">
    <property type="entry name" value="DUF697"/>
    <property type="match status" value="1"/>
</dbReference>
<accession>E3BL32</accession>
<evidence type="ECO:0000313" key="9">
    <source>
        <dbReference type="EMBL" id="EFP96376.1"/>
    </source>
</evidence>
<dbReference type="EMBL" id="AEIU01000075">
    <property type="protein sequence ID" value="EFP96376.1"/>
    <property type="molecule type" value="Genomic_DNA"/>
</dbReference>